<dbReference type="InterPro" id="IPR003439">
    <property type="entry name" value="ABC_transporter-like_ATP-bd"/>
</dbReference>
<evidence type="ECO:0000256" key="4">
    <source>
        <dbReference type="ARBA" id="ARBA00066388"/>
    </source>
</evidence>
<dbReference type="GO" id="GO:0016887">
    <property type="term" value="F:ATP hydrolysis activity"/>
    <property type="evidence" value="ECO:0007669"/>
    <property type="project" value="InterPro"/>
</dbReference>
<dbReference type="PANTHER" id="PTHR42781">
    <property type="entry name" value="SPERMIDINE/PUTRESCINE IMPORT ATP-BINDING PROTEIN POTA"/>
    <property type="match status" value="1"/>
</dbReference>
<evidence type="ECO:0000313" key="7">
    <source>
        <dbReference type="Proteomes" id="UP000190140"/>
    </source>
</evidence>
<keyword evidence="2" id="KW-0547">Nucleotide-binding</keyword>
<feature type="domain" description="ABC transporter" evidence="5">
    <location>
        <begin position="4"/>
        <end position="234"/>
    </location>
</feature>
<keyword evidence="7" id="KW-1185">Reference proteome</keyword>
<dbReference type="GO" id="GO:0005524">
    <property type="term" value="F:ATP binding"/>
    <property type="evidence" value="ECO:0007669"/>
    <property type="project" value="UniProtKB-KW"/>
</dbReference>
<evidence type="ECO:0000313" key="6">
    <source>
        <dbReference type="EMBL" id="OPJ57271.1"/>
    </source>
</evidence>
<evidence type="ECO:0000256" key="3">
    <source>
        <dbReference type="ARBA" id="ARBA00022840"/>
    </source>
</evidence>
<organism evidence="6 7">
    <name type="scientific">Alkalithermobacter paradoxus</name>
    <dbReference type="NCBI Taxonomy" id="29349"/>
    <lineage>
        <taxon>Bacteria</taxon>
        <taxon>Bacillati</taxon>
        <taxon>Bacillota</taxon>
        <taxon>Clostridia</taxon>
        <taxon>Peptostreptococcales</taxon>
        <taxon>Tepidibacteraceae</taxon>
        <taxon>Alkalithermobacter</taxon>
    </lineage>
</organism>
<dbReference type="InterPro" id="IPR003593">
    <property type="entry name" value="AAA+_ATPase"/>
</dbReference>
<dbReference type="InterPro" id="IPR017871">
    <property type="entry name" value="ABC_transporter-like_CS"/>
</dbReference>
<sequence>MSRIDLINISKSFDEKTILDNINLSVCEGEMVSLLGPSGCGKSTTLKIISGIIKPEYGDILFNDVSVMNIPVEKRGAIIVFQDYLLFPHMTVEDNIGFGLKMAKVKKSIRKEKVKELLHLVHLNGYEKKYPNELSGGQKQRVAIARALAVDPKVLLLDEPFSNLDIKLRDSMREFVMDIQKRLKITTILVTHDKEEALMMSDKIAVMLDGRIKQFGTPYEVYNYPVSREVADFFGEKNYISGDIKDGLFVSDFGSYELHNQNALNMCAMVRPEDIKVFPREYRSELKGIITKKKFAGDKVYYDILCNNKSIKCSVNSDIQFEINDEVSINIDFGKAIFYEEVEE</sequence>
<accession>A0A1V4IBA9</accession>
<comment type="caution">
    <text evidence="6">The sequence shown here is derived from an EMBL/GenBank/DDBJ whole genome shotgun (WGS) entry which is preliminary data.</text>
</comment>
<dbReference type="STRING" id="29349.CLOTH_05540"/>
<evidence type="ECO:0000256" key="2">
    <source>
        <dbReference type="ARBA" id="ARBA00022741"/>
    </source>
</evidence>
<gene>
    <name evidence="6" type="primary">potA</name>
    <name evidence="6" type="ORF">CLOTH_05540</name>
</gene>
<dbReference type="AlphaFoldDB" id="A0A1V4IBA9"/>
<dbReference type="InterPro" id="IPR027417">
    <property type="entry name" value="P-loop_NTPase"/>
</dbReference>
<protein>
    <recommendedName>
        <fullName evidence="4">ABC-type quaternary amine transporter</fullName>
        <ecNumber evidence="4">7.6.2.9</ecNumber>
    </recommendedName>
</protein>
<keyword evidence="3 6" id="KW-0067">ATP-binding</keyword>
<dbReference type="RefSeq" id="WP_079410978.1">
    <property type="nucleotide sequence ID" value="NZ_MZGW01000001.1"/>
</dbReference>
<dbReference type="EMBL" id="MZGW01000001">
    <property type="protein sequence ID" value="OPJ57271.1"/>
    <property type="molecule type" value="Genomic_DNA"/>
</dbReference>
<dbReference type="PANTHER" id="PTHR42781:SF4">
    <property type="entry name" value="SPERMIDINE_PUTRESCINE IMPORT ATP-BINDING PROTEIN POTA"/>
    <property type="match status" value="1"/>
</dbReference>
<keyword evidence="6" id="KW-0378">Hydrolase</keyword>
<dbReference type="PROSITE" id="PS00211">
    <property type="entry name" value="ABC_TRANSPORTER_1"/>
    <property type="match status" value="1"/>
</dbReference>
<evidence type="ECO:0000259" key="5">
    <source>
        <dbReference type="PROSITE" id="PS50893"/>
    </source>
</evidence>
<dbReference type="OrthoDB" id="9802264at2"/>
<dbReference type="InterPro" id="IPR008995">
    <property type="entry name" value="Mo/tungstate-bd_C_term_dom"/>
</dbReference>
<proteinExistence type="predicted"/>
<dbReference type="FunFam" id="3.40.50.300:FF:000425">
    <property type="entry name" value="Probable ABC transporter, ATP-binding subunit"/>
    <property type="match status" value="1"/>
</dbReference>
<dbReference type="InterPro" id="IPR050093">
    <property type="entry name" value="ABC_SmlMolc_Importer"/>
</dbReference>
<dbReference type="Proteomes" id="UP000190140">
    <property type="component" value="Unassembled WGS sequence"/>
</dbReference>
<dbReference type="EC" id="7.6.2.9" evidence="4"/>
<dbReference type="Gene3D" id="3.40.50.300">
    <property type="entry name" value="P-loop containing nucleotide triphosphate hydrolases"/>
    <property type="match status" value="1"/>
</dbReference>
<dbReference type="SUPFAM" id="SSF52540">
    <property type="entry name" value="P-loop containing nucleoside triphosphate hydrolases"/>
    <property type="match status" value="1"/>
</dbReference>
<dbReference type="GO" id="GO:0015418">
    <property type="term" value="F:ABC-type quaternary ammonium compound transporting activity"/>
    <property type="evidence" value="ECO:0007669"/>
    <property type="project" value="UniProtKB-EC"/>
</dbReference>
<dbReference type="Pfam" id="PF00005">
    <property type="entry name" value="ABC_tran"/>
    <property type="match status" value="1"/>
</dbReference>
<name>A0A1V4IBA9_9FIRM</name>
<dbReference type="PROSITE" id="PS50893">
    <property type="entry name" value="ABC_TRANSPORTER_2"/>
    <property type="match status" value="1"/>
</dbReference>
<evidence type="ECO:0000256" key="1">
    <source>
        <dbReference type="ARBA" id="ARBA00022448"/>
    </source>
</evidence>
<keyword evidence="1" id="KW-0813">Transport</keyword>
<dbReference type="SMART" id="SM00382">
    <property type="entry name" value="AAA"/>
    <property type="match status" value="1"/>
</dbReference>
<reference evidence="6 7" key="1">
    <citation type="submission" date="2017-03" db="EMBL/GenBank/DDBJ databases">
        <title>Genome sequence of Clostridium thermoalcaliphilum DSM 7309.</title>
        <authorList>
            <person name="Poehlein A."/>
            <person name="Daniel R."/>
        </authorList>
    </citation>
    <scope>NUCLEOTIDE SEQUENCE [LARGE SCALE GENOMIC DNA]</scope>
    <source>
        <strain evidence="6 7">DSM 7309</strain>
    </source>
</reference>
<dbReference type="SUPFAM" id="SSF50331">
    <property type="entry name" value="MOP-like"/>
    <property type="match status" value="1"/>
</dbReference>